<dbReference type="EMBL" id="JBHTMM010000043">
    <property type="protein sequence ID" value="MFD1309886.1"/>
    <property type="molecule type" value="Genomic_DNA"/>
</dbReference>
<reference evidence="3" key="1">
    <citation type="journal article" date="2019" name="Int. J. Syst. Evol. Microbiol.">
        <title>The Global Catalogue of Microorganisms (GCM) 10K type strain sequencing project: providing services to taxonomists for standard genome sequencing and annotation.</title>
        <authorList>
            <consortium name="The Broad Institute Genomics Platform"/>
            <consortium name="The Broad Institute Genome Sequencing Center for Infectious Disease"/>
            <person name="Wu L."/>
            <person name="Ma J."/>
        </authorList>
    </citation>
    <scope>NUCLEOTIDE SEQUENCE [LARGE SCALE GENOMIC DNA]</scope>
    <source>
        <strain evidence="3">CGMCC 4.7020</strain>
    </source>
</reference>
<name>A0ABW3XLW4_9ACTN</name>
<accession>A0ABW3XLW4</accession>
<evidence type="ECO:0000313" key="2">
    <source>
        <dbReference type="EMBL" id="MFD1309886.1"/>
    </source>
</evidence>
<sequence>MYPVSDRFLARLAESHRVATSVQLFTTDGRTLELDHIGGSVTVDRSQAIRRTCSVTCPDPALIPRSPADQLAVYGARLRISRGVYYGDGTSELVPVGLFRLDSVDGDVNEGPVTLTGKDVSAFIADDKFTTPYLASGTVVSAITALVQRSIPAAEIVSTITDIAIGRRTYDVEADPWAACVEIAAAAGADVFVNADGAFTISTLPDLATATPVWDVAAGEGGVYIRASRGMTADSVYNGVLARGENTADNVPPVQALVVDSDVNSPTYWGGPFGRRPWFYSSPTLITTGACTSAAALKLALKRAPNATGDFSSLPNPALEPGDVLRVIHPDDTRELHQVASFSVPLDSGDFPITTISAKEDS</sequence>
<evidence type="ECO:0000259" key="1">
    <source>
        <dbReference type="Pfam" id="PF16466"/>
    </source>
</evidence>
<dbReference type="InterPro" id="IPR032490">
    <property type="entry name" value="DUF5047"/>
</dbReference>
<gene>
    <name evidence="2" type="ORF">ACFQ5X_28995</name>
</gene>
<organism evidence="2 3">
    <name type="scientific">Streptomyces kaempferi</name>
    <dbReference type="NCBI Taxonomy" id="333725"/>
    <lineage>
        <taxon>Bacteria</taxon>
        <taxon>Bacillati</taxon>
        <taxon>Actinomycetota</taxon>
        <taxon>Actinomycetes</taxon>
        <taxon>Kitasatosporales</taxon>
        <taxon>Streptomycetaceae</taxon>
        <taxon>Streptomyces</taxon>
    </lineage>
</organism>
<keyword evidence="3" id="KW-1185">Reference proteome</keyword>
<evidence type="ECO:0000313" key="3">
    <source>
        <dbReference type="Proteomes" id="UP001597058"/>
    </source>
</evidence>
<protein>
    <submittedName>
        <fullName evidence="2">DUF5047 domain-containing protein</fullName>
    </submittedName>
</protein>
<feature type="domain" description="DUF5047" evidence="1">
    <location>
        <begin position="39"/>
        <end position="166"/>
    </location>
</feature>
<comment type="caution">
    <text evidence="2">The sequence shown here is derived from an EMBL/GenBank/DDBJ whole genome shotgun (WGS) entry which is preliminary data.</text>
</comment>
<proteinExistence type="predicted"/>
<dbReference type="Pfam" id="PF16466">
    <property type="entry name" value="DUF5047"/>
    <property type="match status" value="1"/>
</dbReference>
<dbReference type="Proteomes" id="UP001597058">
    <property type="component" value="Unassembled WGS sequence"/>
</dbReference>